<sequence>MSSPTNPSSGQPSGAKGNGNGKEVVMTDAPPVDIGTLDAFALFGAVNRERKNIQGFRMGWLKRALPEEVSYWNAGIDKFPAELRGQEPHAEIMYPEYLDIDEKKRFPMNTVHFGEQMYRGHDVARFPLKIGNGKPKQATEWRHCAVYLPEVVQDDVKNKTYGTTNSAYAHENTADSTDLRDARYRIVPDTQRPYVHLQIVVERTSSMVDDPDKPGEQKESVKTKTVHWLCFAEAFKHTKPDGSPDLNLHVQLGDDKLLQHSVPKGDLALSQLLEKKDLVCTQLILPSNRGIVWKDISPEDRDELSKAWMEQTVLSPGQKLVRDLDDARQIVLFAELKNELAPQYRQFVEFSRAVFFATAHLGSFWYYHLVNPEAGIHTEKYPFKAVDPPRWLVQQWRIKQVNGTNVSAQPIEWLPFNKPAGSRYPDLDTYAFELRLGVAREAHKSDRDFSQTLDRSGMKDAGQEYIPMHDGETVAEWNAKKIRVYGHFMNNPQNKDVLVNISMQGGHNEAGSMKMPGYDRKIVLGLNYGGYDCFFTGSILDDITNSGAQMTALVTAKAGNKIAVPDSSAEKGYQLILDFPDDPTANNRSLNAVSLMQKGQKRRVGVFIPEIALGAPRPRDQQTAWLHKHFRGNPAKHTAYHAELDRQGLNDKQRAAANDLASPTTTGAFGLWGPYGTGKTKALAAVAKALVATDTKVMICASQNEAVNRCLEVFVKDLPPSLEATAFCRFTGALRRISTHDDTAEDKSEDSYLPSDRYIGSWADSMAAQDEEARNNQMASIFEMAAVSTGKMGNSSQIADPHGFGKMKLAFVEHLAASTPADIQKTRVVRAGKNSAKEAKATHDSARKYLEALHKLRQGTESLSKKESKDLRAEFRGLDEYWTTVYVSRWVKAIFVTNSSSCHESLLDSWRPEVIIQDEAGQSTPADAIIPLAFFMEYIKLWIMTGDPKQFKPTLTSKGANESEMSMIESIYTREILAEPKRIDWGFLNVQYRLDPQLSAYPNATLYKNLNMVDAPSTAIVTDLQKRITASMKPFKDQSLWNGRFRVGIDFSADGDKSERWESSTSMYNQSEGAWIVDTVAGMVKAGISPADILLITPYDGQRRFLRRELHGQNTEVRAREVRVMSTYSSQGHEGKIVFFSLVKNVPGNPDSSAFPTTDECINVGITRPQDCLFLVGQLVHYKRHLNVKDRKGLLKSDNRKYFAGLIHDLFEKKDVFRGLEWDEVLANPGKVMYDGSIVYRGGYLKPKAPTSVPGAATSHAGASGRADIREESTLGAFAKKPKTSHDPASEPANRGRGNAWTQGRGRGRGARGGGGAL</sequence>
<dbReference type="Pfam" id="PF13086">
    <property type="entry name" value="AAA_11"/>
    <property type="match status" value="1"/>
</dbReference>
<comment type="caution">
    <text evidence="5">The sequence shown here is derived from an EMBL/GenBank/DDBJ whole genome shotgun (WGS) entry which is preliminary data.</text>
</comment>
<feature type="region of interest" description="Disordered" evidence="2">
    <location>
        <begin position="1"/>
        <end position="26"/>
    </location>
</feature>
<dbReference type="EMBL" id="JAUTXT010000100">
    <property type="protein sequence ID" value="KAK3669198.1"/>
    <property type="molecule type" value="Genomic_DNA"/>
</dbReference>
<feature type="domain" description="DNA2/NAM7 helicase helicase" evidence="3">
    <location>
        <begin position="649"/>
        <end position="958"/>
    </location>
</feature>
<organism evidence="5 6">
    <name type="scientific">Recurvomyces mirabilis</name>
    <dbReference type="NCBI Taxonomy" id="574656"/>
    <lineage>
        <taxon>Eukaryota</taxon>
        <taxon>Fungi</taxon>
        <taxon>Dikarya</taxon>
        <taxon>Ascomycota</taxon>
        <taxon>Pezizomycotina</taxon>
        <taxon>Dothideomycetes</taxon>
        <taxon>Dothideomycetidae</taxon>
        <taxon>Mycosphaerellales</taxon>
        <taxon>Teratosphaeriaceae</taxon>
        <taxon>Recurvomyces</taxon>
    </lineage>
</organism>
<evidence type="ECO:0000313" key="6">
    <source>
        <dbReference type="Proteomes" id="UP001274830"/>
    </source>
</evidence>
<evidence type="ECO:0000313" key="5">
    <source>
        <dbReference type="EMBL" id="KAK3669198.1"/>
    </source>
</evidence>
<feature type="compositionally biased region" description="Polar residues" evidence="2">
    <location>
        <begin position="1"/>
        <end position="12"/>
    </location>
</feature>
<dbReference type="InterPro" id="IPR045055">
    <property type="entry name" value="DNA2/NAM7-like"/>
</dbReference>
<dbReference type="GO" id="GO:0016604">
    <property type="term" value="C:nuclear body"/>
    <property type="evidence" value="ECO:0007669"/>
    <property type="project" value="TreeGrafter"/>
</dbReference>
<evidence type="ECO:0000259" key="3">
    <source>
        <dbReference type="Pfam" id="PF13086"/>
    </source>
</evidence>
<dbReference type="InterPro" id="IPR041677">
    <property type="entry name" value="DNA2/NAM7_AAA_11"/>
</dbReference>
<gene>
    <name evidence="5" type="primary">NAM7</name>
    <name evidence="5" type="ORF">LTR78_010921</name>
</gene>
<dbReference type="GO" id="GO:0001147">
    <property type="term" value="F:transcription termination site sequence-specific DNA binding"/>
    <property type="evidence" value="ECO:0007669"/>
    <property type="project" value="TreeGrafter"/>
</dbReference>
<feature type="region of interest" description="Disordered" evidence="2">
    <location>
        <begin position="1250"/>
        <end position="1318"/>
    </location>
</feature>
<dbReference type="Pfam" id="PF13087">
    <property type="entry name" value="AAA_12"/>
    <property type="match status" value="1"/>
</dbReference>
<name>A0AAE0TPK0_9PEZI</name>
<dbReference type="Proteomes" id="UP001274830">
    <property type="component" value="Unassembled WGS sequence"/>
</dbReference>
<keyword evidence="1 5" id="KW-0067">ATP-binding</keyword>
<dbReference type="GO" id="GO:0006369">
    <property type="term" value="P:termination of RNA polymerase II transcription"/>
    <property type="evidence" value="ECO:0007669"/>
    <property type="project" value="TreeGrafter"/>
</dbReference>
<proteinExistence type="predicted"/>
<dbReference type="SUPFAM" id="SSF52540">
    <property type="entry name" value="P-loop containing nucleoside triphosphate hydrolases"/>
    <property type="match status" value="1"/>
</dbReference>
<dbReference type="InterPro" id="IPR047187">
    <property type="entry name" value="SF1_C_Upf1"/>
</dbReference>
<keyword evidence="6" id="KW-1185">Reference proteome</keyword>
<evidence type="ECO:0000256" key="2">
    <source>
        <dbReference type="SAM" id="MobiDB-lite"/>
    </source>
</evidence>
<protein>
    <submittedName>
        <fullName evidence="5">ATP-dependent RNA helicase</fullName>
    </submittedName>
</protein>
<accession>A0AAE0TPK0</accession>
<reference evidence="5" key="1">
    <citation type="submission" date="2023-07" db="EMBL/GenBank/DDBJ databases">
        <title>Black Yeasts Isolated from many extreme environments.</title>
        <authorList>
            <person name="Coleine C."/>
            <person name="Stajich J.E."/>
            <person name="Selbmann L."/>
        </authorList>
    </citation>
    <scope>NUCLEOTIDE SEQUENCE</scope>
    <source>
        <strain evidence="5">CCFEE 5485</strain>
    </source>
</reference>
<dbReference type="InterPro" id="IPR041679">
    <property type="entry name" value="DNA2/NAM7-like_C"/>
</dbReference>
<dbReference type="GO" id="GO:0004386">
    <property type="term" value="F:helicase activity"/>
    <property type="evidence" value="ECO:0007669"/>
    <property type="project" value="UniProtKB-KW"/>
</dbReference>
<evidence type="ECO:0000256" key="1">
    <source>
        <dbReference type="ARBA" id="ARBA00022806"/>
    </source>
</evidence>
<keyword evidence="1 5" id="KW-0378">Hydrolase</keyword>
<evidence type="ECO:0000259" key="4">
    <source>
        <dbReference type="Pfam" id="PF13087"/>
    </source>
</evidence>
<dbReference type="PANTHER" id="PTHR10887:SF495">
    <property type="entry name" value="HELICASE SENATAXIN ISOFORM X1-RELATED"/>
    <property type="match status" value="1"/>
</dbReference>
<dbReference type="CDD" id="cd18808">
    <property type="entry name" value="SF1_C_Upf1"/>
    <property type="match status" value="1"/>
</dbReference>
<feature type="domain" description="DNA2/NAM7 helicase-like C-terminal" evidence="4">
    <location>
        <begin position="982"/>
        <end position="1178"/>
    </location>
</feature>
<dbReference type="Gene3D" id="3.40.50.300">
    <property type="entry name" value="P-loop containing nucleotide triphosphate hydrolases"/>
    <property type="match status" value="2"/>
</dbReference>
<keyword evidence="1 5" id="KW-0547">Nucleotide-binding</keyword>
<keyword evidence="1 5" id="KW-0347">Helicase</keyword>
<dbReference type="PANTHER" id="PTHR10887">
    <property type="entry name" value="DNA2/NAM7 HELICASE FAMILY"/>
    <property type="match status" value="1"/>
</dbReference>
<dbReference type="InterPro" id="IPR027417">
    <property type="entry name" value="P-loop_NTPase"/>
</dbReference>